<dbReference type="GO" id="GO:0051205">
    <property type="term" value="P:protein insertion into membrane"/>
    <property type="evidence" value="ECO:0007669"/>
    <property type="project" value="TreeGrafter"/>
</dbReference>
<evidence type="ECO:0000256" key="12">
    <source>
        <dbReference type="ARBA" id="ARBA00033342"/>
    </source>
</evidence>
<dbReference type="NCBIfam" id="TIGR03593">
    <property type="entry name" value="yidC_nterm"/>
    <property type="match status" value="1"/>
</dbReference>
<evidence type="ECO:0000256" key="2">
    <source>
        <dbReference type="ARBA" id="ARBA00010527"/>
    </source>
</evidence>
<feature type="compositionally biased region" description="Basic and acidic residues" evidence="14">
    <location>
        <begin position="37"/>
        <end position="50"/>
    </location>
</feature>
<keyword evidence="6 13" id="KW-0812">Transmembrane</keyword>
<evidence type="ECO:0000256" key="6">
    <source>
        <dbReference type="ARBA" id="ARBA00022692"/>
    </source>
</evidence>
<dbReference type="GO" id="GO:0005886">
    <property type="term" value="C:plasma membrane"/>
    <property type="evidence" value="ECO:0007669"/>
    <property type="project" value="UniProtKB-SubCell"/>
</dbReference>
<dbReference type="InterPro" id="IPR019998">
    <property type="entry name" value="Membr_insert_YidC"/>
</dbReference>
<dbReference type="OrthoDB" id="9780552at2"/>
<feature type="transmembrane region" description="Helical" evidence="13">
    <location>
        <begin position="445"/>
        <end position="465"/>
    </location>
</feature>
<dbReference type="AlphaFoldDB" id="A0A4R0PM89"/>
<dbReference type="PRINTS" id="PR01900">
    <property type="entry name" value="YIDCPROTEIN"/>
</dbReference>
<dbReference type="Gene3D" id="2.70.98.90">
    <property type="match status" value="1"/>
</dbReference>
<protein>
    <recommendedName>
        <fullName evidence="3 13">Membrane protein insertase YidC</fullName>
    </recommendedName>
    <alternativeName>
        <fullName evidence="12 13">Foldase YidC</fullName>
    </alternativeName>
    <alternativeName>
        <fullName evidence="11 13">Membrane integrase YidC</fullName>
    </alternativeName>
    <alternativeName>
        <fullName evidence="13">Membrane protein YidC</fullName>
    </alternativeName>
</protein>
<evidence type="ECO:0000256" key="13">
    <source>
        <dbReference type="HAMAP-Rule" id="MF_01810"/>
    </source>
</evidence>
<keyword evidence="18" id="KW-1185">Reference proteome</keyword>
<comment type="caution">
    <text evidence="17">The sequence shown here is derived from an EMBL/GenBank/DDBJ whole genome shotgun (WGS) entry which is preliminary data.</text>
</comment>
<dbReference type="Pfam" id="PF14849">
    <property type="entry name" value="YidC_periplas"/>
    <property type="match status" value="1"/>
</dbReference>
<organism evidence="17 18">
    <name type="scientific">Oricola cellulosilytica</name>
    <dbReference type="NCBI Taxonomy" id="1429082"/>
    <lineage>
        <taxon>Bacteria</taxon>
        <taxon>Pseudomonadati</taxon>
        <taxon>Pseudomonadota</taxon>
        <taxon>Alphaproteobacteria</taxon>
        <taxon>Hyphomicrobiales</taxon>
        <taxon>Ahrensiaceae</taxon>
        <taxon>Oricola</taxon>
    </lineage>
</organism>
<dbReference type="CDD" id="cd20070">
    <property type="entry name" value="5TM_YidC_Alb3"/>
    <property type="match status" value="1"/>
</dbReference>
<evidence type="ECO:0000256" key="10">
    <source>
        <dbReference type="ARBA" id="ARBA00023186"/>
    </source>
</evidence>
<feature type="transmembrane region" description="Helical" evidence="13">
    <location>
        <begin position="6"/>
        <end position="26"/>
    </location>
</feature>
<dbReference type="NCBIfam" id="NF002353">
    <property type="entry name" value="PRK01318.1-4"/>
    <property type="match status" value="1"/>
</dbReference>
<dbReference type="RefSeq" id="WP_131565381.1">
    <property type="nucleotide sequence ID" value="NZ_JAINFK010000001.1"/>
</dbReference>
<dbReference type="PRINTS" id="PR00701">
    <property type="entry name" value="60KDINNERMP"/>
</dbReference>
<sequence>MENSRNLLITIILSVIILAAWQYLYIGPKIEAERQAQLETQKEQQVDTDRPASTSADQAPGEALPQATIDGTFTDAPSGPGVSTSTEVDVDAGRIIIDTPTLVGSINLKGARFDTLQLKDYKETLKKNSNIVTLLAPSGQANGYFGEFGYTGFEGAPGPDTVWRVEGDATLTPTTPVELTYEASNGIVFKRTISVDDQYMFDVEDVVTNGSAGAIGIQGYGRVTRFSRPEKQPIFVLHEGLIGVTGEEGLEELTFNEIEDDGQVIPGKSTDGWLGITDKYWATALIPQQGSSFQPRYSYFAEGRTRYQADFLTDPVMINGGQSVEFTHMFFAGAKKTSIVDNYEAERGIRQFELMIDWGWFHFITKPLFYLLDWLYNLFGNFGVAILITTVIVKAVFFPLANMSYASMARMKVMQPKMQEIKERYGDDREKMQRAMMDLYKTEKINPVAGCWPMLIQIPVFFALYKVLYVTIEMRHAPFFGWIQDLSAPDPTSIFNLFGLLPYDPSAVPVLGSFLMLGVWPLLMGITMFLQMRMNPTPPDPTQAMIFTWMPVVFTFMLATFPAGLVIYWAWNNTLSIIQQGVIMKRNGAKIELWNNLQGLFRRKNKAGAAE</sequence>
<evidence type="ECO:0000313" key="17">
    <source>
        <dbReference type="EMBL" id="TCD16479.1"/>
    </source>
</evidence>
<dbReference type="HAMAP" id="MF_01810">
    <property type="entry name" value="YidC_type1"/>
    <property type="match status" value="1"/>
</dbReference>
<feature type="region of interest" description="Disordered" evidence="14">
    <location>
        <begin position="37"/>
        <end position="62"/>
    </location>
</feature>
<feature type="transmembrane region" description="Helical" evidence="13">
    <location>
        <begin position="544"/>
        <end position="571"/>
    </location>
</feature>
<dbReference type="Proteomes" id="UP000291301">
    <property type="component" value="Unassembled WGS sequence"/>
</dbReference>
<dbReference type="InterPro" id="IPR001708">
    <property type="entry name" value="YidC/ALB3/OXA1/COX18"/>
</dbReference>
<keyword evidence="7 13" id="KW-0653">Protein transport</keyword>
<dbReference type="CDD" id="cd19961">
    <property type="entry name" value="EcYidC-like_peri"/>
    <property type="match status" value="1"/>
</dbReference>
<dbReference type="InterPro" id="IPR028055">
    <property type="entry name" value="YidC/Oxa/ALB_C"/>
</dbReference>
<comment type="similarity">
    <text evidence="2 13">Belongs to the OXA1/ALB3/YidC family. Type 1 subfamily.</text>
</comment>
<evidence type="ECO:0000256" key="11">
    <source>
        <dbReference type="ARBA" id="ARBA00033245"/>
    </source>
</evidence>
<evidence type="ECO:0000256" key="3">
    <source>
        <dbReference type="ARBA" id="ARBA00015325"/>
    </source>
</evidence>
<evidence type="ECO:0000256" key="7">
    <source>
        <dbReference type="ARBA" id="ARBA00022927"/>
    </source>
</evidence>
<evidence type="ECO:0000256" key="14">
    <source>
        <dbReference type="SAM" id="MobiDB-lite"/>
    </source>
</evidence>
<dbReference type="InterPro" id="IPR047196">
    <property type="entry name" value="YidC_ALB_C"/>
</dbReference>
<keyword evidence="8 13" id="KW-1133">Transmembrane helix</keyword>
<dbReference type="PANTHER" id="PTHR12428:SF65">
    <property type="entry name" value="CYTOCHROME C OXIDASE ASSEMBLY PROTEIN COX18, MITOCHONDRIAL"/>
    <property type="match status" value="1"/>
</dbReference>
<proteinExistence type="inferred from homology"/>
<accession>A0A4R0PM89</accession>
<evidence type="ECO:0000259" key="16">
    <source>
        <dbReference type="Pfam" id="PF14849"/>
    </source>
</evidence>
<dbReference type="PANTHER" id="PTHR12428">
    <property type="entry name" value="OXA1"/>
    <property type="match status" value="1"/>
</dbReference>
<keyword evidence="4 13" id="KW-0813">Transport</keyword>
<dbReference type="InterPro" id="IPR028053">
    <property type="entry name" value="Membr_insert_YidC_N"/>
</dbReference>
<evidence type="ECO:0000256" key="9">
    <source>
        <dbReference type="ARBA" id="ARBA00023136"/>
    </source>
</evidence>
<comment type="subcellular location">
    <subcellularLocation>
        <location evidence="1">Cell inner membrane</location>
        <topology evidence="1">Multi-pass membrane protein</topology>
    </subcellularLocation>
    <subcellularLocation>
        <location evidence="13">Cell membrane</location>
        <topology evidence="13">Multi-pass membrane protein</topology>
    </subcellularLocation>
</comment>
<comment type="subunit">
    <text evidence="13">Interacts with the Sec translocase complex via SecD. Specifically interacts with transmembrane segments of nascent integral membrane proteins during membrane integration.</text>
</comment>
<feature type="transmembrane region" description="Helical" evidence="13">
    <location>
        <begin position="378"/>
        <end position="401"/>
    </location>
</feature>
<comment type="function">
    <text evidence="13">Required for the insertion and/or proper folding and/or complex formation of integral membrane proteins into the membrane. Involved in integration of membrane proteins that insert both dependently and independently of the Sec translocase complex, as well as at least some lipoproteins. Aids folding of multispanning membrane proteins.</text>
</comment>
<evidence type="ECO:0000256" key="4">
    <source>
        <dbReference type="ARBA" id="ARBA00022448"/>
    </source>
</evidence>
<evidence type="ECO:0000256" key="8">
    <source>
        <dbReference type="ARBA" id="ARBA00022989"/>
    </source>
</evidence>
<dbReference type="EMBL" id="SJST01000001">
    <property type="protein sequence ID" value="TCD16479.1"/>
    <property type="molecule type" value="Genomic_DNA"/>
</dbReference>
<keyword evidence="9 13" id="KW-0472">Membrane</keyword>
<dbReference type="InterPro" id="IPR038221">
    <property type="entry name" value="YidC_periplasmic_sf"/>
</dbReference>
<evidence type="ECO:0000256" key="5">
    <source>
        <dbReference type="ARBA" id="ARBA00022475"/>
    </source>
</evidence>
<name>A0A4R0PM89_9HYPH</name>
<dbReference type="GO" id="GO:0032977">
    <property type="term" value="F:membrane insertase activity"/>
    <property type="evidence" value="ECO:0007669"/>
    <property type="project" value="InterPro"/>
</dbReference>
<keyword evidence="10 13" id="KW-0143">Chaperone</keyword>
<feature type="domain" description="Membrane insertase YidC N-terminal" evidence="16">
    <location>
        <begin position="94"/>
        <end position="371"/>
    </location>
</feature>
<evidence type="ECO:0000256" key="1">
    <source>
        <dbReference type="ARBA" id="ARBA00004429"/>
    </source>
</evidence>
<gene>
    <name evidence="13 17" type="primary">yidC</name>
    <name evidence="17" type="ORF">E0D97_03385</name>
</gene>
<dbReference type="Pfam" id="PF02096">
    <property type="entry name" value="60KD_IMP"/>
    <property type="match status" value="1"/>
</dbReference>
<dbReference type="GO" id="GO:0015031">
    <property type="term" value="P:protein transport"/>
    <property type="evidence" value="ECO:0007669"/>
    <property type="project" value="UniProtKB-KW"/>
</dbReference>
<reference evidence="17 18" key="1">
    <citation type="journal article" date="2015" name="Antonie Van Leeuwenhoek">
        <title>Oricola cellulosilytica gen. nov., sp. nov., a cellulose-degrading bacterium of the family Phyllobacteriaceae isolated from surface seashore water, and emended descriptions of Mesorhizobium loti and Phyllobacterium myrsinacearum.</title>
        <authorList>
            <person name="Hameed A."/>
            <person name="Shahina M."/>
            <person name="Lai W.A."/>
            <person name="Lin S.Y."/>
            <person name="Young L.S."/>
            <person name="Liu Y.C."/>
            <person name="Hsu Y.H."/>
            <person name="Young C.C."/>
        </authorList>
    </citation>
    <scope>NUCLEOTIDE SEQUENCE [LARGE SCALE GENOMIC DNA]</scope>
    <source>
        <strain evidence="17 18">KCTC 52183</strain>
    </source>
</reference>
<dbReference type="NCBIfam" id="TIGR03592">
    <property type="entry name" value="yidC_oxa1_cterm"/>
    <property type="match status" value="1"/>
</dbReference>
<evidence type="ECO:0000313" key="18">
    <source>
        <dbReference type="Proteomes" id="UP000291301"/>
    </source>
</evidence>
<keyword evidence="5 13" id="KW-1003">Cell membrane</keyword>
<feature type="domain" description="Membrane insertase YidC/Oxa/ALB C-terminal" evidence="15">
    <location>
        <begin position="382"/>
        <end position="585"/>
    </location>
</feature>
<feature type="transmembrane region" description="Helical" evidence="13">
    <location>
        <begin position="510"/>
        <end position="532"/>
    </location>
</feature>
<evidence type="ECO:0000259" key="15">
    <source>
        <dbReference type="Pfam" id="PF02096"/>
    </source>
</evidence>